<feature type="region of interest" description="Disordered" evidence="1">
    <location>
        <begin position="1063"/>
        <end position="1146"/>
    </location>
</feature>
<feature type="compositionally biased region" description="Pro residues" evidence="1">
    <location>
        <begin position="402"/>
        <end position="415"/>
    </location>
</feature>
<feature type="compositionally biased region" description="Low complexity" evidence="1">
    <location>
        <begin position="416"/>
        <end position="430"/>
    </location>
</feature>
<protein>
    <submittedName>
        <fullName evidence="2">Uncharacterized protein</fullName>
    </submittedName>
</protein>
<feature type="region of interest" description="Disordered" evidence="1">
    <location>
        <begin position="157"/>
        <end position="356"/>
    </location>
</feature>
<feature type="region of interest" description="Disordered" evidence="1">
    <location>
        <begin position="981"/>
        <end position="1041"/>
    </location>
</feature>
<feature type="compositionally biased region" description="Low complexity" evidence="1">
    <location>
        <begin position="796"/>
        <end position="817"/>
    </location>
</feature>
<evidence type="ECO:0000313" key="3">
    <source>
        <dbReference type="Proteomes" id="UP001163850"/>
    </source>
</evidence>
<feature type="compositionally biased region" description="Polar residues" evidence="1">
    <location>
        <begin position="382"/>
        <end position="396"/>
    </location>
</feature>
<feature type="compositionally biased region" description="Low complexity" evidence="1">
    <location>
        <begin position="1096"/>
        <end position="1106"/>
    </location>
</feature>
<feature type="region of interest" description="Disordered" evidence="1">
    <location>
        <begin position="371"/>
        <end position="652"/>
    </location>
</feature>
<accession>A0AA38Q1J6</accession>
<feature type="compositionally biased region" description="Low complexity" evidence="1">
    <location>
        <begin position="1023"/>
        <end position="1041"/>
    </location>
</feature>
<feature type="region of interest" description="Disordered" evidence="1">
    <location>
        <begin position="1"/>
        <end position="133"/>
    </location>
</feature>
<feature type="compositionally biased region" description="Low complexity" evidence="1">
    <location>
        <begin position="773"/>
        <end position="782"/>
    </location>
</feature>
<name>A0AA38Q1J6_9AGAR</name>
<feature type="compositionally biased region" description="Low complexity" evidence="1">
    <location>
        <begin position="912"/>
        <end position="925"/>
    </location>
</feature>
<feature type="compositionally biased region" description="Pro residues" evidence="1">
    <location>
        <begin position="78"/>
        <end position="93"/>
    </location>
</feature>
<dbReference type="Proteomes" id="UP001163850">
    <property type="component" value="Unassembled WGS sequence"/>
</dbReference>
<evidence type="ECO:0000256" key="1">
    <source>
        <dbReference type="SAM" id="MobiDB-lite"/>
    </source>
</evidence>
<feature type="compositionally biased region" description="Acidic residues" evidence="1">
    <location>
        <begin position="638"/>
        <end position="648"/>
    </location>
</feature>
<comment type="caution">
    <text evidence="2">The sequence shown here is derived from an EMBL/GenBank/DDBJ whole genome shotgun (WGS) entry which is preliminary data.</text>
</comment>
<feature type="compositionally biased region" description="Basic and acidic residues" evidence="1">
    <location>
        <begin position="435"/>
        <end position="447"/>
    </location>
</feature>
<organism evidence="2 3">
    <name type="scientific">Lentinula detonsa</name>
    <dbReference type="NCBI Taxonomy" id="2804962"/>
    <lineage>
        <taxon>Eukaryota</taxon>
        <taxon>Fungi</taxon>
        <taxon>Dikarya</taxon>
        <taxon>Basidiomycota</taxon>
        <taxon>Agaricomycotina</taxon>
        <taxon>Agaricomycetes</taxon>
        <taxon>Agaricomycetidae</taxon>
        <taxon>Agaricales</taxon>
        <taxon>Marasmiineae</taxon>
        <taxon>Omphalotaceae</taxon>
        <taxon>Lentinula</taxon>
    </lineage>
</organism>
<evidence type="ECO:0000313" key="2">
    <source>
        <dbReference type="EMBL" id="KAJ3985100.1"/>
    </source>
</evidence>
<dbReference type="AlphaFoldDB" id="A0AA38Q1J6"/>
<feature type="compositionally biased region" description="Low complexity" evidence="1">
    <location>
        <begin position="502"/>
        <end position="514"/>
    </location>
</feature>
<feature type="compositionally biased region" description="Low complexity" evidence="1">
    <location>
        <begin position="46"/>
        <end position="77"/>
    </location>
</feature>
<feature type="compositionally biased region" description="Basic and acidic residues" evidence="1">
    <location>
        <begin position="517"/>
        <end position="533"/>
    </location>
</feature>
<sequence>MQPVDRQHNMGHSVPLLLESFPVPPSFLPPSTPRTPSGLSFNHANTSEPLNEPSSSTSSTSSISPSSSVLSTSSTSSNPPPSLPPAAPLPPVPGRSKISDHQVAHILQSRRSSKYSINSSHSGNGSYDRPDSVASYASARSNGASYAYGHGYRELEIRETRRTSRGSGRARPPEVQVTTEDTEDTSQAYGGLRIDEEGDEDVQLTSLRLSISPMPPSPTDTDNELEIPSSLSTQFPTPPPLSPFALQQANAMKNRASSAASMPKKWSAPPSPLYQPNTGPPLIRPASPNESLAEISMHDLLSGEDDAESEWDVPTTKPPVSKASEKRRVSGGGMPPPTSFTASVPMRSESRSSLRRKARISVENLDNVNWKASIASIPVSPGPSSKPSHTTQNQCVSSGPSLPSPPTTYPTPPATYPTSPSSSAPVSAYDPDAEIDLHRSLHRELRSARSRSRSHRERLNSTNSPQSPPSPPAEVAWPPMPPMPSTAEIYNQKRSQSRRKASQASSTSMATAAADSDDGRVSPDVQKLLEKTPRPRRSMSMGRRARSSVGSTKGSISSRKSGHAGSDGGWDEFGGPNSRRGRTESQRRLGHNEAVEAKLRKLEQELEGVGSGSEGDTASRRYSYGDGFGFGASKEGGENDDNALDSDASDSSLDLHTPLPNLMLRHGLLSPNSKLLPASASVDSLASLATDNGGVGGPRPGSMMSMLSNASIQTKSGLFKDTRDTSTRRLRHKDGRLLRGGIGLTTGLGWSDSEDDGAPSALTRRLSSLNLSHKSSSSSLVKSRTRSKSYGNLRASASLPSVSRPSTSTRSSTFSYSSRSNYNALSRSYSSRTLDTDLDEVDEINEFGEVNLDHSIGGNGPPMLRPSKRSLVNGQAKSLRSSSSTLSMKTSISHLTAGEKTPKTSGAGNRLARSGSEASNRSSASDLAMSTSRYVTDELAVLTPSSTASSLSILLTPKDDDSLEGTPTTSLAARSQLNVDKMLPSLPNPKTGSIRRPTPSSIKKSSLKKPSEVSAHSTHSFPSIASDTNINSSSSSNSISYAAMTSPRPLKQLQLPRQQSVMNVNGQLPVPVPNSNGGSSRLRMPSTPSLASHSAPVTPTTPSTPTDHAKPKSRVGTGMAYHTSSSRNTSRMRPPSGKSPVVAPKF</sequence>
<feature type="compositionally biased region" description="Pro residues" evidence="1">
    <location>
        <begin position="466"/>
        <end position="484"/>
    </location>
</feature>
<feature type="compositionally biased region" description="Acidic residues" evidence="1">
    <location>
        <begin position="302"/>
        <end position="311"/>
    </location>
</feature>
<feature type="compositionally biased region" description="Polar residues" evidence="1">
    <location>
        <begin position="245"/>
        <end position="260"/>
    </location>
</feature>
<reference evidence="2" key="1">
    <citation type="submission" date="2022-08" db="EMBL/GenBank/DDBJ databases">
        <authorList>
            <consortium name="DOE Joint Genome Institute"/>
            <person name="Min B."/>
            <person name="Riley R."/>
            <person name="Sierra-Patev S."/>
            <person name="Naranjo-Ortiz M."/>
            <person name="Looney B."/>
            <person name="Konkel Z."/>
            <person name="Slot J.C."/>
            <person name="Sakamoto Y."/>
            <person name="Steenwyk J.L."/>
            <person name="Rokas A."/>
            <person name="Carro J."/>
            <person name="Camarero S."/>
            <person name="Ferreira P."/>
            <person name="Molpeceres G."/>
            <person name="Ruiz-Duenas F.J."/>
            <person name="Serrano A."/>
            <person name="Henrissat B."/>
            <person name="Drula E."/>
            <person name="Hughes K.W."/>
            <person name="Mata J.L."/>
            <person name="Ishikawa N.K."/>
            <person name="Vargas-Isla R."/>
            <person name="Ushijima S."/>
            <person name="Smith C.A."/>
            <person name="Ahrendt S."/>
            <person name="Andreopoulos W."/>
            <person name="He G."/>
            <person name="Labutti K."/>
            <person name="Lipzen A."/>
            <person name="Ng V."/>
            <person name="Sandor L."/>
            <person name="Barry K."/>
            <person name="Martinez A.T."/>
            <person name="Xiao Y."/>
            <person name="Gibbons J.G."/>
            <person name="Terashima K."/>
            <person name="Hibbett D.S."/>
            <person name="Grigoriev I.V."/>
        </authorList>
    </citation>
    <scope>NUCLEOTIDE SEQUENCE</scope>
    <source>
        <strain evidence="2">TFB7829</strain>
    </source>
</reference>
<feature type="compositionally biased region" description="Pro residues" evidence="1">
    <location>
        <begin position="22"/>
        <end position="33"/>
    </location>
</feature>
<gene>
    <name evidence="2" type="ORF">F5890DRAFT_1512142</name>
</gene>
<feature type="compositionally biased region" description="Pro residues" evidence="1">
    <location>
        <begin position="269"/>
        <end position="283"/>
    </location>
</feature>
<feature type="compositionally biased region" description="Basic and acidic residues" evidence="1">
    <location>
        <begin position="581"/>
        <end position="604"/>
    </location>
</feature>
<feature type="region of interest" description="Disordered" evidence="1">
    <location>
        <begin position="852"/>
        <end position="926"/>
    </location>
</feature>
<feature type="compositionally biased region" description="Polar residues" evidence="1">
    <location>
        <begin position="1122"/>
        <end position="1131"/>
    </location>
</feature>
<feature type="region of interest" description="Disordered" evidence="1">
    <location>
        <begin position="773"/>
        <end position="817"/>
    </location>
</feature>
<proteinExistence type="predicted"/>
<dbReference type="EMBL" id="MU801970">
    <property type="protein sequence ID" value="KAJ3985100.1"/>
    <property type="molecule type" value="Genomic_DNA"/>
</dbReference>
<feature type="compositionally biased region" description="Low complexity" evidence="1">
    <location>
        <begin position="538"/>
        <end position="558"/>
    </location>
</feature>
<feature type="compositionally biased region" description="Low complexity" evidence="1">
    <location>
        <begin position="877"/>
        <end position="893"/>
    </location>
</feature>